<dbReference type="InterPro" id="IPR014710">
    <property type="entry name" value="RmlC-like_jellyroll"/>
</dbReference>
<comment type="caution">
    <text evidence="5">The sequence shown here is derived from an EMBL/GenBank/DDBJ whole genome shotgun (WGS) entry which is preliminary data.</text>
</comment>
<dbReference type="InterPro" id="IPR011051">
    <property type="entry name" value="RmlC_Cupin_sf"/>
</dbReference>
<dbReference type="InterPro" id="IPR008778">
    <property type="entry name" value="Pirin_C_dom"/>
</dbReference>
<evidence type="ECO:0000256" key="1">
    <source>
        <dbReference type="ARBA" id="ARBA00008416"/>
    </source>
</evidence>
<dbReference type="PANTHER" id="PTHR13903:SF8">
    <property type="entry name" value="PIRIN"/>
    <property type="match status" value="1"/>
</dbReference>
<dbReference type="PIRSF" id="PIRSF006232">
    <property type="entry name" value="Pirin"/>
    <property type="match status" value="1"/>
</dbReference>
<proteinExistence type="inferred from homology"/>
<evidence type="ECO:0000313" key="5">
    <source>
        <dbReference type="EMBL" id="MCO5723536.1"/>
    </source>
</evidence>
<name>A0ABT1AUI3_9FLAO</name>
<comment type="similarity">
    <text evidence="1 2">Belongs to the pirin family.</text>
</comment>
<dbReference type="SUPFAM" id="SSF51182">
    <property type="entry name" value="RmlC-like cupins"/>
    <property type="match status" value="1"/>
</dbReference>
<protein>
    <submittedName>
        <fullName evidence="5">Pirin family protein</fullName>
    </submittedName>
</protein>
<gene>
    <name evidence="5" type="ORF">NG653_01625</name>
</gene>
<keyword evidence="6" id="KW-1185">Reference proteome</keyword>
<dbReference type="Pfam" id="PF02678">
    <property type="entry name" value="Pirin"/>
    <property type="match status" value="1"/>
</dbReference>
<dbReference type="EMBL" id="JAMXIB010000001">
    <property type="protein sequence ID" value="MCO5723536.1"/>
    <property type="molecule type" value="Genomic_DNA"/>
</dbReference>
<dbReference type="CDD" id="cd02909">
    <property type="entry name" value="cupin_pirin_N"/>
    <property type="match status" value="1"/>
</dbReference>
<feature type="domain" description="Pirin C-terminal" evidence="4">
    <location>
        <begin position="196"/>
        <end position="275"/>
    </location>
</feature>
<dbReference type="Pfam" id="PF05726">
    <property type="entry name" value="Pirin_C"/>
    <property type="match status" value="1"/>
</dbReference>
<dbReference type="PANTHER" id="PTHR13903">
    <property type="entry name" value="PIRIN-RELATED"/>
    <property type="match status" value="1"/>
</dbReference>
<dbReference type="InterPro" id="IPR012093">
    <property type="entry name" value="Pirin"/>
</dbReference>
<evidence type="ECO:0000259" key="3">
    <source>
        <dbReference type="Pfam" id="PF02678"/>
    </source>
</evidence>
<evidence type="ECO:0000256" key="2">
    <source>
        <dbReference type="RuleBase" id="RU003457"/>
    </source>
</evidence>
<sequence length="288" mass="32326">MSNTEMIIPERGRDIGDFIVGRLLPFRKKKMIGPFIFIDHMGPVRLSPGKYMDIGQHPHIGLSTLTYLFEGELEHRDGLGTRQRINPGSVNWMTAGKGISHTERTPADLRGAEFILHGYQIWVALPAAREGMEPEFFHADASELPKWEDGPCSFTLVAGKAYGHSSPVPVYSNLFFLDLYTREPVTLDLAKGLYGEMGLILVEGNLSACGREIEKGSILYRKPGHPCNVSLASGSRLLVFGGEAFEEERFINWNFVATDPERIREAREAWNRRDFPMMQGEESFIPAP</sequence>
<evidence type="ECO:0000259" key="4">
    <source>
        <dbReference type="Pfam" id="PF05726"/>
    </source>
</evidence>
<dbReference type="InterPro" id="IPR003829">
    <property type="entry name" value="Pirin_N_dom"/>
</dbReference>
<dbReference type="RefSeq" id="WP_252739910.1">
    <property type="nucleotide sequence ID" value="NZ_JAMXIB010000001.1"/>
</dbReference>
<dbReference type="Gene3D" id="2.60.120.10">
    <property type="entry name" value="Jelly Rolls"/>
    <property type="match status" value="2"/>
</dbReference>
<reference evidence="5 6" key="1">
    <citation type="submission" date="2022-06" db="EMBL/GenBank/DDBJ databases">
        <authorList>
            <person name="Xuan X."/>
        </authorList>
    </citation>
    <scope>NUCLEOTIDE SEQUENCE [LARGE SCALE GENOMIC DNA]</scope>
    <source>
        <strain evidence="5 6">2V75</strain>
    </source>
</reference>
<feature type="domain" description="Pirin N-terminal" evidence="3">
    <location>
        <begin position="27"/>
        <end position="123"/>
    </location>
</feature>
<dbReference type="Proteomes" id="UP001206312">
    <property type="component" value="Unassembled WGS sequence"/>
</dbReference>
<evidence type="ECO:0000313" key="6">
    <source>
        <dbReference type="Proteomes" id="UP001206312"/>
    </source>
</evidence>
<accession>A0ABT1AUI3</accession>
<organism evidence="5 6">
    <name type="scientific">Robiginitalea marina</name>
    <dbReference type="NCBI Taxonomy" id="2954105"/>
    <lineage>
        <taxon>Bacteria</taxon>
        <taxon>Pseudomonadati</taxon>
        <taxon>Bacteroidota</taxon>
        <taxon>Flavobacteriia</taxon>
        <taxon>Flavobacteriales</taxon>
        <taxon>Flavobacteriaceae</taxon>
        <taxon>Robiginitalea</taxon>
    </lineage>
</organism>